<dbReference type="Pfam" id="PF08282">
    <property type="entry name" value="Hydrolase_3"/>
    <property type="match status" value="1"/>
</dbReference>
<proteinExistence type="predicted"/>
<dbReference type="EMBL" id="CP025198">
    <property type="protein sequence ID" value="AXE37260.1"/>
    <property type="molecule type" value="Genomic_DNA"/>
</dbReference>
<dbReference type="PANTHER" id="PTHR10000:SF8">
    <property type="entry name" value="HAD SUPERFAMILY HYDROLASE-LIKE, TYPE 3"/>
    <property type="match status" value="1"/>
</dbReference>
<dbReference type="RefSeq" id="WP_114043436.1">
    <property type="nucleotide sequence ID" value="NZ_CP025198.1"/>
</dbReference>
<dbReference type="Gene3D" id="3.40.50.1000">
    <property type="entry name" value="HAD superfamily/HAD-like"/>
    <property type="match status" value="1"/>
</dbReference>
<protein>
    <submittedName>
        <fullName evidence="1">5-amino-6-(5-phospho-D-ribitylamino)uracil phosphatase YcsE</fullName>
        <ecNumber evidence="1">3.1.3.-</ecNumber>
    </submittedName>
</protein>
<dbReference type="InterPro" id="IPR036412">
    <property type="entry name" value="HAD-like_sf"/>
</dbReference>
<gene>
    <name evidence="1" type="primary">ycsE_1</name>
    <name evidence="1" type="ORF">JS278_00062</name>
</gene>
<keyword evidence="2" id="KW-1185">Reference proteome</keyword>
<dbReference type="Proteomes" id="UP000251995">
    <property type="component" value="Chromosome"/>
</dbReference>
<dbReference type="AlphaFoldDB" id="A0A344UPR2"/>
<reference evidence="1 2" key="1">
    <citation type="submission" date="2017-12" db="EMBL/GenBank/DDBJ databases">
        <title>The whole genome sequence of the Acidipropionibacterium virtanenii sp. nov. type strain JS278.</title>
        <authorList>
            <person name="Laine P."/>
            <person name="Deptula P."/>
            <person name="Varmanen P."/>
            <person name="Auvinen P."/>
        </authorList>
    </citation>
    <scope>NUCLEOTIDE SEQUENCE [LARGE SCALE GENOMIC DNA]</scope>
    <source>
        <strain evidence="1 2">JS278</strain>
    </source>
</reference>
<dbReference type="SUPFAM" id="SSF56784">
    <property type="entry name" value="HAD-like"/>
    <property type="match status" value="1"/>
</dbReference>
<evidence type="ECO:0000313" key="2">
    <source>
        <dbReference type="Proteomes" id="UP000251995"/>
    </source>
</evidence>
<dbReference type="Gene3D" id="3.30.1240.10">
    <property type="match status" value="1"/>
</dbReference>
<dbReference type="GO" id="GO:0016791">
    <property type="term" value="F:phosphatase activity"/>
    <property type="evidence" value="ECO:0007669"/>
    <property type="project" value="TreeGrafter"/>
</dbReference>
<sequence>MRKVLATDLDGTLIFEGGVSSADMAALSRWTAAGNVLVINTGRSLQAVGEALRSYGLPRPDHVIAFNGAVVADGDLTVLASTPIGPGLLGQITDLLRGEPAMLMASTIDRDHAVLAPELARPDGRPFQVAPWAIRGEVEDLDRRDLFGMPIAIPDDAVRARIEARLRLLCDGRAELHRNLFFIDVVPAGVTKGTGLARLLADFLPGHGEVYTIGDSWNDLPMHAVADLSATLPHAPDDVKEGCDVVVDSVADLVTRAMA</sequence>
<dbReference type="GO" id="GO:0000287">
    <property type="term" value="F:magnesium ion binding"/>
    <property type="evidence" value="ECO:0007669"/>
    <property type="project" value="TreeGrafter"/>
</dbReference>
<keyword evidence="1" id="KW-0378">Hydrolase</keyword>
<dbReference type="GO" id="GO:0005829">
    <property type="term" value="C:cytosol"/>
    <property type="evidence" value="ECO:0007669"/>
    <property type="project" value="TreeGrafter"/>
</dbReference>
<name>A0A344UPR2_9ACTN</name>
<dbReference type="InterPro" id="IPR023214">
    <property type="entry name" value="HAD_sf"/>
</dbReference>
<organism evidence="1 2">
    <name type="scientific">Acidipropionibacterium virtanenii</name>
    <dbReference type="NCBI Taxonomy" id="2057246"/>
    <lineage>
        <taxon>Bacteria</taxon>
        <taxon>Bacillati</taxon>
        <taxon>Actinomycetota</taxon>
        <taxon>Actinomycetes</taxon>
        <taxon>Propionibacteriales</taxon>
        <taxon>Propionibacteriaceae</taxon>
        <taxon>Acidipropionibacterium</taxon>
    </lineage>
</organism>
<dbReference type="PANTHER" id="PTHR10000">
    <property type="entry name" value="PHOSPHOSERINE PHOSPHATASE"/>
    <property type="match status" value="1"/>
</dbReference>
<dbReference type="EC" id="3.1.3.-" evidence="1"/>
<dbReference type="OrthoDB" id="9806027at2"/>
<evidence type="ECO:0000313" key="1">
    <source>
        <dbReference type="EMBL" id="AXE37260.1"/>
    </source>
</evidence>
<dbReference type="KEGG" id="acij:JS278_00062"/>
<accession>A0A344UPR2</accession>